<gene>
    <name evidence="2" type="ORF">BKM63_04965</name>
</gene>
<dbReference type="Gene3D" id="2.20.110.10">
    <property type="entry name" value="Histone H3 K4-specific methyltransferase SET7/9 N-terminal domain"/>
    <property type="match status" value="2"/>
</dbReference>
<evidence type="ECO:0008006" key="4">
    <source>
        <dbReference type="Google" id="ProtNLM"/>
    </source>
</evidence>
<dbReference type="AlphaFoldDB" id="A0A1J7BY63"/>
<dbReference type="Proteomes" id="UP000182826">
    <property type="component" value="Unassembled WGS sequence"/>
</dbReference>
<evidence type="ECO:0000313" key="2">
    <source>
        <dbReference type="EMBL" id="OIV43555.1"/>
    </source>
</evidence>
<accession>A0A1J7BY63</accession>
<dbReference type="SUPFAM" id="SSF82185">
    <property type="entry name" value="Histone H3 K4-specific methyltransferase SET7/9 N-terminal domain"/>
    <property type="match status" value="3"/>
</dbReference>
<organism evidence="2 3">
    <name type="scientific">Flavobacterium johnsoniae</name>
    <name type="common">Cytophaga johnsonae</name>
    <dbReference type="NCBI Taxonomy" id="986"/>
    <lineage>
        <taxon>Bacteria</taxon>
        <taxon>Pseudomonadati</taxon>
        <taxon>Bacteroidota</taxon>
        <taxon>Flavobacteriia</taxon>
        <taxon>Flavobacteriales</taxon>
        <taxon>Flavobacteriaceae</taxon>
        <taxon>Flavobacterium</taxon>
    </lineage>
</organism>
<sequence length="830" mass="96631">MINKIFTLILALTSGLSFSQNIDPIYFDKKWKETSKENASFYRIKPSKKVGDLVLIEDFYINNTPQFQGYSLQSDENNYAGDIVWYDENGFDLSVYQFYNNTSSSVLTYYYPNGKRLKTIQYKNGKKDGEHIVYHQDGTILIKGKYSKGQPIEGDFEEVRNWEDYRSNNSDREANEEKEGLTKMTVPVMVDDYSAGTKKKAIKKIIKSKIFWINSKQLAQEIWYDIEYDQLHPFKQVNYDQAGKVLQTINESDFKEYRNNILKGIIYEYYVQNQFAAAIKSKTSYEGGEKSGEEIKYYPNGKIQKFTKYIDGKIVGDETFYDKDGTVMKKRTYKDGKPFDGNFDENLFWSLVSNANYVKGLREGEAIVKTDSDSIVAKGIYKNDKPYTGTFIVKTGEDIHELINVKNFKKNGLQKVFNYNIDDVNKTYNCLNDVVDGETIFYEDGEVTGKLEYKNGLPYNGKLVESNTAIVYKNGSVAEEIFYRSKYDRTEENNVLKSVYFENGKRTKIVNRSFLITSDKKDSYEGVYKNDKPYSGYFATDFNEFNHVDYYENGVIKYQYSNNYLENLEKYQYPNYDIKSTYKDGKIVDGPEYIKSERQFISKYWKNGVLTSYDIDLFAMHYFNRFHFDLKDKAIEITIFNSKKKAEIVIEKQGSKNSSKLIVGKKTLMSKSSVELNNTLSSDIAENILYYESDNEVLAKMISFEKHNLKDSEEDNSQEFTIITNLFISHINDNETIEANFNKIAEEFSTKKALETLLRGGEETGVLARLWFNKEKKPDFGILIEKNKNEMYDLKSFLKGKVLGEKKNVIFKDIRKEIDILEKKIKEDFK</sequence>
<dbReference type="Pfam" id="PF07661">
    <property type="entry name" value="MORN_2"/>
    <property type="match status" value="3"/>
</dbReference>
<dbReference type="RefSeq" id="WP_071635517.1">
    <property type="nucleotide sequence ID" value="NZ_MLFK01000002.1"/>
</dbReference>
<dbReference type="EMBL" id="MLFK01000002">
    <property type="protein sequence ID" value="OIV43555.1"/>
    <property type="molecule type" value="Genomic_DNA"/>
</dbReference>
<comment type="caution">
    <text evidence="2">The sequence shown here is derived from an EMBL/GenBank/DDBJ whole genome shotgun (WGS) entry which is preliminary data.</text>
</comment>
<protein>
    <recommendedName>
        <fullName evidence="4">Antitoxin component YwqK of the YwqJK toxin-antitoxin module</fullName>
    </recommendedName>
</protein>
<proteinExistence type="predicted"/>
<dbReference type="OrthoDB" id="830908at2"/>
<reference evidence="2 3" key="1">
    <citation type="submission" date="2016-10" db="EMBL/GenBank/DDBJ databases">
        <title>Draft Genome Sequence of Rhizobacteria Flavobacterium johnsoniae CI04.</title>
        <authorList>
            <person name="Bravo J.I."/>
            <person name="Lozano G.L."/>
            <person name="Handelsman J."/>
        </authorList>
    </citation>
    <scope>NUCLEOTIDE SEQUENCE [LARGE SCALE GENOMIC DNA]</scope>
    <source>
        <strain evidence="2 3">CI04</strain>
    </source>
</reference>
<feature type="chain" id="PRO_5009643954" description="Antitoxin component YwqK of the YwqJK toxin-antitoxin module" evidence="1">
    <location>
        <begin position="20"/>
        <end position="830"/>
    </location>
</feature>
<evidence type="ECO:0000256" key="1">
    <source>
        <dbReference type="SAM" id="SignalP"/>
    </source>
</evidence>
<dbReference type="InterPro" id="IPR011652">
    <property type="entry name" value="MORN_2"/>
</dbReference>
<keyword evidence="3" id="KW-1185">Reference proteome</keyword>
<feature type="signal peptide" evidence="1">
    <location>
        <begin position="1"/>
        <end position="19"/>
    </location>
</feature>
<keyword evidence="1" id="KW-0732">Signal</keyword>
<name>A0A1J7BY63_FLAJO</name>
<evidence type="ECO:0000313" key="3">
    <source>
        <dbReference type="Proteomes" id="UP000182826"/>
    </source>
</evidence>